<accession>A0A6J6UK08</accession>
<evidence type="ECO:0000256" key="1">
    <source>
        <dbReference type="SAM" id="Phobius"/>
    </source>
</evidence>
<feature type="transmembrane region" description="Helical" evidence="1">
    <location>
        <begin position="28"/>
        <end position="48"/>
    </location>
</feature>
<gene>
    <name evidence="2" type="ORF">UFOPK2872_00426</name>
</gene>
<reference evidence="2" key="1">
    <citation type="submission" date="2020-05" db="EMBL/GenBank/DDBJ databases">
        <authorList>
            <person name="Chiriac C."/>
            <person name="Salcher M."/>
            <person name="Ghai R."/>
            <person name="Kavagutti S V."/>
        </authorList>
    </citation>
    <scope>NUCLEOTIDE SEQUENCE</scope>
</reference>
<sequence length="220" mass="22892">MARSTSAKKIAQLAQKGKGKKVRFQGGSLFPTVILAVVILGTILIAYARQSGQPVDASVTANQTYATSFGIYKCDAWVEGMPSGPEDIAAVNPEDPASIVADGVVTWKPQVLAGERKAVLGTILDLYGIAVTDDEITFPPTINGGEKISEADTKCGDKDASLSVVVWDTADAAQKLSIASFDGVRLTGDGMVIVLAFTAEGTEIPQPASAATLGTYQQQG</sequence>
<name>A0A6J6UK08_9ZZZZ</name>
<keyword evidence="1" id="KW-0812">Transmembrane</keyword>
<keyword evidence="1" id="KW-1133">Transmembrane helix</keyword>
<dbReference type="AlphaFoldDB" id="A0A6J6UK08"/>
<organism evidence="2">
    <name type="scientific">freshwater metagenome</name>
    <dbReference type="NCBI Taxonomy" id="449393"/>
    <lineage>
        <taxon>unclassified sequences</taxon>
        <taxon>metagenomes</taxon>
        <taxon>ecological metagenomes</taxon>
    </lineage>
</organism>
<proteinExistence type="predicted"/>
<evidence type="ECO:0000313" key="2">
    <source>
        <dbReference type="EMBL" id="CAB4759565.1"/>
    </source>
</evidence>
<dbReference type="EMBL" id="CAEZZM010000033">
    <property type="protein sequence ID" value="CAB4759565.1"/>
    <property type="molecule type" value="Genomic_DNA"/>
</dbReference>
<keyword evidence="1" id="KW-0472">Membrane</keyword>
<protein>
    <submittedName>
        <fullName evidence="2">Unannotated protein</fullName>
    </submittedName>
</protein>